<dbReference type="Proteomes" id="UP001470230">
    <property type="component" value="Unassembled WGS sequence"/>
</dbReference>
<proteinExistence type="predicted"/>
<evidence type="ECO:0008006" key="3">
    <source>
        <dbReference type="Google" id="ProtNLM"/>
    </source>
</evidence>
<dbReference type="EMBL" id="JAPFFF010000004">
    <property type="protein sequence ID" value="KAK8892239.1"/>
    <property type="molecule type" value="Genomic_DNA"/>
</dbReference>
<dbReference type="Pfam" id="PF13306">
    <property type="entry name" value="LRR_5"/>
    <property type="match status" value="4"/>
</dbReference>
<dbReference type="PANTHER" id="PTHR45661">
    <property type="entry name" value="SURFACE ANTIGEN"/>
    <property type="match status" value="1"/>
</dbReference>
<accession>A0ABR2KM75</accession>
<dbReference type="InterPro" id="IPR026906">
    <property type="entry name" value="LRR_5"/>
</dbReference>
<name>A0ABR2KM75_9EUKA</name>
<dbReference type="Gene3D" id="3.80.10.10">
    <property type="entry name" value="Ribonuclease Inhibitor"/>
    <property type="match status" value="4"/>
</dbReference>
<evidence type="ECO:0000313" key="1">
    <source>
        <dbReference type="EMBL" id="KAK8892239.1"/>
    </source>
</evidence>
<gene>
    <name evidence="1" type="ORF">M9Y10_029462</name>
</gene>
<protein>
    <recommendedName>
        <fullName evidence="3">Surface antigen BspA-like</fullName>
    </recommendedName>
</protein>
<keyword evidence="2" id="KW-1185">Reference proteome</keyword>
<dbReference type="InterPro" id="IPR032675">
    <property type="entry name" value="LRR_dom_sf"/>
</dbReference>
<sequence>MINKTEPKEEENQIVKKIIKVNELVFSINEEEKTAEVIACQKSKSYLIPKSITYVNQEFIVTSINEKSFLNVFAKSIEFPEDSKVRKIAKNAFQYSHIDSITIPASVSELEEGWNSRTYKLSNITISPSNQNYKKWENLIIGKSDTKSDTFDVLVFVSRDSKKATIPPGVKRVSSYSFSLSSIEKVTFPSSVIEIGEFAFFNCFNLVQIEFAGDSKLETIESNAFFNSSIEELNFPASLSVLKNGWCNMAKKLKKVTIDSKNPNFKNNDKLIIGKSDIKSDIFDVLEFASRDVKTVTIPSKIEKISPYSFQFSSIEKVIISPSVTVIGEFSFSNCLKLADVEIPPDSQLEVIQNNAFHISHIKRIFIPRRVRKICESAFDCCLQLEKIEFAEDSNLCTIENSAFSGTIIESINVPKNVSELKEGWCSSTQKLTKVTIDPDNKYYEQHGKLIMSKSDNFNVIEFASRDIKRVEIPPNVIQISAYSFGQSTIEKIVIPSSVKSICKVAFYCCKLLESVEIPKDSKLENIGSSAFYFTSIRKIFIPAGITEICIGTFDLCKKLQQIEFPSDSKLEIIGEEAFAHAGITSICIPPHVTDIRENAFYECYKLQIIEIDENSSITKEALKDIYCPITMIPKRLEKNFI</sequence>
<organism evidence="1 2">
    <name type="scientific">Tritrichomonas musculus</name>
    <dbReference type="NCBI Taxonomy" id="1915356"/>
    <lineage>
        <taxon>Eukaryota</taxon>
        <taxon>Metamonada</taxon>
        <taxon>Parabasalia</taxon>
        <taxon>Tritrichomonadida</taxon>
        <taxon>Tritrichomonadidae</taxon>
        <taxon>Tritrichomonas</taxon>
    </lineage>
</organism>
<dbReference type="InterPro" id="IPR053139">
    <property type="entry name" value="Surface_bspA-like"/>
</dbReference>
<dbReference type="SUPFAM" id="SSF52058">
    <property type="entry name" value="L domain-like"/>
    <property type="match status" value="2"/>
</dbReference>
<dbReference type="PANTHER" id="PTHR45661:SF3">
    <property type="entry name" value="IG-LIKE DOMAIN-CONTAINING PROTEIN"/>
    <property type="match status" value="1"/>
</dbReference>
<reference evidence="1 2" key="1">
    <citation type="submission" date="2024-04" db="EMBL/GenBank/DDBJ databases">
        <title>Tritrichomonas musculus Genome.</title>
        <authorList>
            <person name="Alves-Ferreira E."/>
            <person name="Grigg M."/>
            <person name="Lorenzi H."/>
            <person name="Galac M."/>
        </authorList>
    </citation>
    <scope>NUCLEOTIDE SEQUENCE [LARGE SCALE GENOMIC DNA]</scope>
    <source>
        <strain evidence="1 2">EAF2021</strain>
    </source>
</reference>
<comment type="caution">
    <text evidence="1">The sequence shown here is derived from an EMBL/GenBank/DDBJ whole genome shotgun (WGS) entry which is preliminary data.</text>
</comment>
<evidence type="ECO:0000313" key="2">
    <source>
        <dbReference type="Proteomes" id="UP001470230"/>
    </source>
</evidence>